<dbReference type="HAMAP" id="MF_01382">
    <property type="entry name" value="SecA"/>
    <property type="match status" value="1"/>
</dbReference>
<dbReference type="CDD" id="cd17928">
    <property type="entry name" value="DEXDc_SecA"/>
    <property type="match status" value="1"/>
</dbReference>
<dbReference type="PANTHER" id="PTHR30612">
    <property type="entry name" value="SECA INNER MEMBRANE COMPONENT OF SEC PROTEIN SECRETION SYSTEM"/>
    <property type="match status" value="1"/>
</dbReference>
<evidence type="ECO:0000256" key="10">
    <source>
        <dbReference type="ARBA" id="ARBA00023136"/>
    </source>
</evidence>
<dbReference type="GO" id="GO:0016020">
    <property type="term" value="C:membrane"/>
    <property type="evidence" value="ECO:0007669"/>
    <property type="project" value="UniProtKB-SubCell"/>
</dbReference>
<feature type="compositionally biased region" description="Low complexity" evidence="12">
    <location>
        <begin position="1622"/>
        <end position="1637"/>
    </location>
</feature>
<dbReference type="Pfam" id="PF00583">
    <property type="entry name" value="Acetyltransf_1"/>
    <property type="match status" value="1"/>
</dbReference>
<gene>
    <name evidence="16" type="ORF">WJX74_004386</name>
</gene>
<dbReference type="GO" id="GO:0006886">
    <property type="term" value="P:intracellular protein transport"/>
    <property type="evidence" value="ECO:0007669"/>
    <property type="project" value="InterPro"/>
</dbReference>
<comment type="similarity">
    <text evidence="2">Belongs to the SecA family.</text>
</comment>
<feature type="compositionally biased region" description="Low complexity" evidence="12">
    <location>
        <begin position="137"/>
        <end position="152"/>
    </location>
</feature>
<feature type="domain" description="Helicase ATP-binding" evidence="14">
    <location>
        <begin position="358"/>
        <end position="519"/>
    </location>
</feature>
<accession>A0AAW1S4N4</accession>
<dbReference type="Gene3D" id="3.40.50.300">
    <property type="entry name" value="P-loop containing nucleotide triphosphate hydrolases"/>
    <property type="match status" value="2"/>
</dbReference>
<dbReference type="SUPFAM" id="SSF81886">
    <property type="entry name" value="Helical scaffold and wing domains of SecA"/>
    <property type="match status" value="1"/>
</dbReference>
<evidence type="ECO:0000313" key="17">
    <source>
        <dbReference type="Proteomes" id="UP001438707"/>
    </source>
</evidence>
<dbReference type="InterPro" id="IPR011116">
    <property type="entry name" value="SecA_Wing/Scaffold"/>
</dbReference>
<dbReference type="GO" id="GO:0016464">
    <property type="term" value="F:chloroplast protein-transporting ATPase activity"/>
    <property type="evidence" value="ECO:0007669"/>
    <property type="project" value="UniProtKB-EC"/>
</dbReference>
<proteinExistence type="inferred from homology"/>
<feature type="domain" description="SecA family profile" evidence="15">
    <location>
        <begin position="272"/>
        <end position="1122"/>
    </location>
</feature>
<dbReference type="Gene3D" id="3.90.1440.10">
    <property type="entry name" value="SecA, preprotein cross-linking domain"/>
    <property type="match status" value="1"/>
</dbReference>
<dbReference type="SUPFAM" id="SSF81767">
    <property type="entry name" value="Pre-protein crosslinking domain of SecA"/>
    <property type="match status" value="1"/>
</dbReference>
<dbReference type="GO" id="GO:0006605">
    <property type="term" value="P:protein targeting"/>
    <property type="evidence" value="ECO:0007669"/>
    <property type="project" value="InterPro"/>
</dbReference>
<dbReference type="InterPro" id="IPR027417">
    <property type="entry name" value="P-loop_NTPase"/>
</dbReference>
<keyword evidence="6" id="KW-0067">ATP-binding</keyword>
<evidence type="ECO:0000256" key="4">
    <source>
        <dbReference type="ARBA" id="ARBA00022448"/>
    </source>
</evidence>
<feature type="region of interest" description="Disordered" evidence="12">
    <location>
        <begin position="1622"/>
        <end position="1644"/>
    </location>
</feature>
<feature type="region of interest" description="Disordered" evidence="12">
    <location>
        <begin position="106"/>
        <end position="152"/>
    </location>
</feature>
<dbReference type="Pfam" id="PF01043">
    <property type="entry name" value="SecA_PP_bind"/>
    <property type="match status" value="1"/>
</dbReference>
<name>A0AAW1S4N4_9CHLO</name>
<keyword evidence="10" id="KW-0472">Membrane</keyword>
<dbReference type="InterPro" id="IPR036266">
    <property type="entry name" value="SecA_Wing/Scaffold_sf"/>
</dbReference>
<dbReference type="GO" id="GO:0005524">
    <property type="term" value="F:ATP binding"/>
    <property type="evidence" value="ECO:0007669"/>
    <property type="project" value="UniProtKB-KW"/>
</dbReference>
<dbReference type="SMART" id="SM00958">
    <property type="entry name" value="SecA_PP_bind"/>
    <property type="match status" value="1"/>
</dbReference>
<dbReference type="SMART" id="SM00957">
    <property type="entry name" value="SecA_DEAD"/>
    <property type="match status" value="1"/>
</dbReference>
<keyword evidence="7" id="KW-0653">Protein transport</keyword>
<dbReference type="PRINTS" id="PR00906">
    <property type="entry name" value="SECA"/>
</dbReference>
<dbReference type="InterPro" id="IPR014001">
    <property type="entry name" value="Helicase_ATP-bd"/>
</dbReference>
<dbReference type="SUPFAM" id="SSF52540">
    <property type="entry name" value="P-loop containing nucleoside triphosphate hydrolases"/>
    <property type="match status" value="2"/>
</dbReference>
<dbReference type="InterPro" id="IPR000185">
    <property type="entry name" value="SecA"/>
</dbReference>
<dbReference type="GO" id="GO:0016747">
    <property type="term" value="F:acyltransferase activity, transferring groups other than amino-acyl groups"/>
    <property type="evidence" value="ECO:0007669"/>
    <property type="project" value="InterPro"/>
</dbReference>
<dbReference type="InterPro" id="IPR020937">
    <property type="entry name" value="SecA_CS"/>
</dbReference>
<dbReference type="InterPro" id="IPR016181">
    <property type="entry name" value="Acyl_CoA_acyltransferase"/>
</dbReference>
<dbReference type="PROSITE" id="PS51196">
    <property type="entry name" value="SECA_MOTOR_DEAD"/>
    <property type="match status" value="1"/>
</dbReference>
<dbReference type="InterPro" id="IPR011130">
    <property type="entry name" value="SecA_preprotein_X-link_dom"/>
</dbReference>
<dbReference type="CDD" id="cd04301">
    <property type="entry name" value="NAT_SF"/>
    <property type="match status" value="1"/>
</dbReference>
<dbReference type="EC" id="7.4.2.4" evidence="3"/>
<dbReference type="Pfam" id="PF21090">
    <property type="entry name" value="P-loop_SecA"/>
    <property type="match status" value="2"/>
</dbReference>
<evidence type="ECO:0000313" key="16">
    <source>
        <dbReference type="EMBL" id="KAK9841350.1"/>
    </source>
</evidence>
<keyword evidence="17" id="KW-1185">Reference proteome</keyword>
<evidence type="ECO:0000259" key="15">
    <source>
        <dbReference type="PROSITE" id="PS51196"/>
    </source>
</evidence>
<evidence type="ECO:0000256" key="3">
    <source>
        <dbReference type="ARBA" id="ARBA00012047"/>
    </source>
</evidence>
<evidence type="ECO:0000256" key="5">
    <source>
        <dbReference type="ARBA" id="ARBA00022741"/>
    </source>
</evidence>
<dbReference type="GO" id="GO:0017038">
    <property type="term" value="P:protein import"/>
    <property type="evidence" value="ECO:0007669"/>
    <property type="project" value="InterPro"/>
</dbReference>
<evidence type="ECO:0000256" key="8">
    <source>
        <dbReference type="ARBA" id="ARBA00022967"/>
    </source>
</evidence>
<reference evidence="16 17" key="1">
    <citation type="journal article" date="2024" name="Nat. Commun.">
        <title>Phylogenomics reveals the evolutionary origins of lichenization in chlorophyte algae.</title>
        <authorList>
            <person name="Puginier C."/>
            <person name="Libourel C."/>
            <person name="Otte J."/>
            <person name="Skaloud P."/>
            <person name="Haon M."/>
            <person name="Grisel S."/>
            <person name="Petersen M."/>
            <person name="Berrin J.G."/>
            <person name="Delaux P.M."/>
            <person name="Dal Grande F."/>
            <person name="Keller J."/>
        </authorList>
    </citation>
    <scope>NUCLEOTIDE SEQUENCE [LARGE SCALE GENOMIC DNA]</scope>
    <source>
        <strain evidence="16 17">SAG 2145</strain>
    </source>
</reference>
<dbReference type="EMBL" id="JALJOS010000003">
    <property type="protein sequence ID" value="KAK9841350.1"/>
    <property type="molecule type" value="Genomic_DNA"/>
</dbReference>
<dbReference type="PROSITE" id="PS51192">
    <property type="entry name" value="HELICASE_ATP_BIND_1"/>
    <property type="match status" value="1"/>
</dbReference>
<evidence type="ECO:0000256" key="9">
    <source>
        <dbReference type="ARBA" id="ARBA00023010"/>
    </source>
</evidence>
<keyword evidence="9" id="KW-0811">Translocation</keyword>
<evidence type="ECO:0000256" key="12">
    <source>
        <dbReference type="SAM" id="MobiDB-lite"/>
    </source>
</evidence>
<comment type="catalytic activity">
    <reaction evidence="11">
        <text>ATP + H2O + chloroplast-proteinSide 1 = ADP + phosphate + chloroplast-proteinSide 2.</text>
        <dbReference type="EC" id="7.4.2.4"/>
    </reaction>
</comment>
<evidence type="ECO:0000256" key="6">
    <source>
        <dbReference type="ARBA" id="ARBA00022840"/>
    </source>
</evidence>
<dbReference type="Proteomes" id="UP001438707">
    <property type="component" value="Unassembled WGS sequence"/>
</dbReference>
<dbReference type="InterPro" id="IPR014018">
    <property type="entry name" value="SecA_motor_DEAD"/>
</dbReference>
<organism evidence="16 17">
    <name type="scientific">Apatococcus lobatus</name>
    <dbReference type="NCBI Taxonomy" id="904363"/>
    <lineage>
        <taxon>Eukaryota</taxon>
        <taxon>Viridiplantae</taxon>
        <taxon>Chlorophyta</taxon>
        <taxon>core chlorophytes</taxon>
        <taxon>Trebouxiophyceae</taxon>
        <taxon>Chlorellales</taxon>
        <taxon>Chlorellaceae</taxon>
        <taxon>Apatococcus</taxon>
    </lineage>
</organism>
<evidence type="ECO:0000256" key="7">
    <source>
        <dbReference type="ARBA" id="ARBA00022927"/>
    </source>
</evidence>
<evidence type="ECO:0000259" key="13">
    <source>
        <dbReference type="PROSITE" id="PS51186"/>
    </source>
</evidence>
<comment type="subcellular location">
    <subcellularLocation>
        <location evidence="1">Membrane</location>
        <topology evidence="1">Peripheral membrane protein</topology>
    </subcellularLocation>
</comment>
<dbReference type="InterPro" id="IPR011115">
    <property type="entry name" value="SecA_DEAD"/>
</dbReference>
<dbReference type="SUPFAM" id="SSF55729">
    <property type="entry name" value="Acyl-CoA N-acyltransferases (Nat)"/>
    <property type="match status" value="1"/>
</dbReference>
<dbReference type="InterPro" id="IPR044722">
    <property type="entry name" value="SecA_SF2_C"/>
</dbReference>
<dbReference type="GO" id="GO:0009941">
    <property type="term" value="C:chloroplast envelope"/>
    <property type="evidence" value="ECO:0007669"/>
    <property type="project" value="TreeGrafter"/>
</dbReference>
<comment type="caution">
    <text evidence="16">The sequence shown here is derived from an EMBL/GenBank/DDBJ whole genome shotgun (WGS) entry which is preliminary data.</text>
</comment>
<dbReference type="InterPro" id="IPR000182">
    <property type="entry name" value="GNAT_dom"/>
</dbReference>
<dbReference type="Gene3D" id="3.40.630.30">
    <property type="match status" value="1"/>
</dbReference>
<evidence type="ECO:0000259" key="14">
    <source>
        <dbReference type="PROSITE" id="PS51192"/>
    </source>
</evidence>
<evidence type="ECO:0000256" key="2">
    <source>
        <dbReference type="ARBA" id="ARBA00007650"/>
    </source>
</evidence>
<dbReference type="PANTHER" id="PTHR30612:SF11">
    <property type="entry name" value="PROTEIN TRANSLOCASE SUBUNIT SECA2, CHLOROPLASTIC"/>
    <property type="match status" value="1"/>
</dbReference>
<dbReference type="Pfam" id="PF07516">
    <property type="entry name" value="SecA_SW"/>
    <property type="match status" value="1"/>
</dbReference>
<keyword evidence="4" id="KW-0813">Transport</keyword>
<keyword evidence="5" id="KW-0547">Nucleotide-binding</keyword>
<feature type="domain" description="N-acetyltransferase" evidence="13">
    <location>
        <begin position="1640"/>
        <end position="1803"/>
    </location>
</feature>
<protein>
    <recommendedName>
        <fullName evidence="3">chloroplast protein-transporting ATPase</fullName>
        <ecNumber evidence="3">7.4.2.4</ecNumber>
    </recommendedName>
</protein>
<dbReference type="PROSITE" id="PS51186">
    <property type="entry name" value="GNAT"/>
    <property type="match status" value="1"/>
</dbReference>
<evidence type="ECO:0000256" key="1">
    <source>
        <dbReference type="ARBA" id="ARBA00004170"/>
    </source>
</evidence>
<dbReference type="Pfam" id="PF07517">
    <property type="entry name" value="SecA_DEAD"/>
    <property type="match status" value="1"/>
</dbReference>
<sequence length="1813" mass="200695">MQASGLHADVFRRPVQRPGQHEGKDHLHGATELALTEQLYGRWTPTPCTPDSLKLTLHAAARLEHRSATSESLGNHTFHGPNTFSQHRLEELELFIEPRLLAMAEEAEQQQHRQAEEQAQLEAMRQQRRRQELTETARPLQQPQQQAVGQPRGAEDRFLDVLRGAEAAHPANTRIDKPACINNLKKLLMLPATLRGNSPGLFELDCPLRQLLTDTNCSPLVTTHWPAPRQTPKRAVKVAAIQTAGQDRKQSGLQRLASTSCERLRQASDSVVKFAAALAKSKKEWNLERYIQRAKRIDALEEAMKSLTDQELAIKTAEFRARLKHGATKDDILEEAFAVVREASSRVMSLRHYQVQLVGGMALVNGYIAEMATGEGKTLVATLAAYLHALEGRGVHVVTVNEYLANRDANWVGKIFTFLGMTVGFATSSSGYAARRQAFMCDVTYTTATAMCWSYLFSNLAMAPEEQYLPRPLAFAIIDEVDHILIDECRNPFYIANSGSGKISPYAEQYKVSNEVAEDLVRQHRAHADPSNPADSDFLQADQSMKTVTIKDKGLLAAARFLQGRGLLEVEQGIWSQNDPRLGGTLAWGSFLLTALKAQICYMRNRDYICKGGEIIIISDATGRLQEKSRWTAEIHQAIEAKEGLDVRAETSQRCCITYQSLFPMYEQLAGMSGTAAPQATELQEALVEPSHKYSCAGPMGSDDQGRQVQSGYFYWRSSGLTGQHQWRCMLEHTKYGQLVSEIHISYSRGQPVLVGTSSVEESSEIYQLLLECHTGPWSSRPVFDRAHLRILNATPELAAREAAIIAEAGTPFAITIATNMAGRGTDIILGGDAKQSVEAEFLAEWLPILSPRTGAHKEAAPKASALHPYAGHSHRPWSDPTESLRQRLLKYIAPCEAGHLLQLLRQTTVSEEAAAARQHLAQDHSLQVDDVREFISTAIERAEVLRSRCLQELREARGASRVAYNTKLAAWQELLLQKAGSWRQEYLIAQEADSANKTIKDANLGRLRALTAFQHLLAESAVPLWFWQEVRCGSLAQQVKAGKPVGVGSRAVAQGLKVICTSLQQSRRLDLQLRGRAGRQGDPGETYMLLDLDDPNMETFGSPFKNLFGGKPPGSFMDFDLRGFAIEGAIASAQRSIEALYSSSRQNVRMRSQHENWFRSNFLVQRETILKASPREQLGIVHSYLQDLADALVLSWADQSSHPCHWNYTDLAKDVRTAILPGHRETKSLETNVSFSSGPGNTVRIDLDLAALTPAALRASAEGMCTLHECLQQQPWRLQFKSAFVEHQRAVPAGTRPRRIFQGRHSQAATQLGAAIGDLFVVALEQKWQTHRLLFSRFGGGMMAPQEADHGIWEIIRGELLRRMDDLWEDFFGEISQLWEELGARVYTRLDSEQEFQIEAGELFTKLQEGMRVDAALMLLSGACFPDRASGTRQKVPVWAVQNELQTSHVALDQFKTPSDNCPSIGQSRQVLRCPARTWRGHSQPAFCKPFLSSHLRDCRTHCKQSPQQASDAAGPSNAVIVMSTKTSGDVQAASSDASQEIAAGLCHASVDIRAAETQLDFWKASDLCTASLFPRAGKLLGSLLRVNKHVNMQMNMQKHSAQSQAFCCMVAHIPLHSQQPSRWQQQHQQWSLDSSPGTRVPGADPSLRAAAASLRPSVSAPSFAAAMKRLWQCFSHVKPADRVVVGTVVVDTLLQHLPAAVSFPSAGLKSSLGQSAAEQQSCSKLGYISDLAISCSQRRQGIGLQLLDAAEQVSRQWGCAATALHCSSANIPARRLYCKAGYVEQKQETGNRLLPSWCRLSPTMHLLAKPL</sequence>
<feature type="region of interest" description="Disordered" evidence="12">
    <location>
        <begin position="1"/>
        <end position="26"/>
    </location>
</feature>
<dbReference type="PROSITE" id="PS01312">
    <property type="entry name" value="SECA"/>
    <property type="match status" value="1"/>
</dbReference>
<dbReference type="InterPro" id="IPR036670">
    <property type="entry name" value="SecA_X-link_sf"/>
</dbReference>
<dbReference type="Gene3D" id="1.10.3060.10">
    <property type="entry name" value="Helical scaffold and wing domains of SecA"/>
    <property type="match status" value="1"/>
</dbReference>
<keyword evidence="8" id="KW-1278">Translocase</keyword>
<evidence type="ECO:0000256" key="11">
    <source>
        <dbReference type="ARBA" id="ARBA00034043"/>
    </source>
</evidence>